<dbReference type="AlphaFoldDB" id="A0A8D9A3Q0"/>
<sequence length="254" mass="28110">MRGVQATNTTSIILHPARHNQPRLDKLRITTIRTNLLRLISRPLTLHRLLIRTTPHPATRTASTPTTHPTAAHTLPLTSPSPLTLSPAVDRGGNLSRLPPPRRTITNRKRTRAAKGTETTVITNIRVAMTVIITRKFNSSEMKTVKVIIRSMTKVITMRMKVIIRSSRVNNIIRTREEETMHSSTAGHLTAPNHCHNNIPDPITPTITPTTATTVVAHLTTSIIRTTIEDHPLTRAGSQISSITLKKRPAQTGN</sequence>
<evidence type="ECO:0000313" key="2">
    <source>
        <dbReference type="EMBL" id="CAG6759023.1"/>
    </source>
</evidence>
<proteinExistence type="predicted"/>
<organism evidence="2">
    <name type="scientific">Cacopsylla melanoneura</name>
    <dbReference type="NCBI Taxonomy" id="428564"/>
    <lineage>
        <taxon>Eukaryota</taxon>
        <taxon>Metazoa</taxon>
        <taxon>Ecdysozoa</taxon>
        <taxon>Arthropoda</taxon>
        <taxon>Hexapoda</taxon>
        <taxon>Insecta</taxon>
        <taxon>Pterygota</taxon>
        <taxon>Neoptera</taxon>
        <taxon>Paraneoptera</taxon>
        <taxon>Hemiptera</taxon>
        <taxon>Sternorrhyncha</taxon>
        <taxon>Psylloidea</taxon>
        <taxon>Psyllidae</taxon>
        <taxon>Psyllinae</taxon>
        <taxon>Cacopsylla</taxon>
    </lineage>
</organism>
<dbReference type="EMBL" id="HBUF01551468">
    <property type="protein sequence ID" value="CAG6759030.1"/>
    <property type="molecule type" value="Transcribed_RNA"/>
</dbReference>
<protein>
    <submittedName>
        <fullName evidence="2">Uncharacterized protein</fullName>
    </submittedName>
</protein>
<evidence type="ECO:0000256" key="1">
    <source>
        <dbReference type="SAM" id="MobiDB-lite"/>
    </source>
</evidence>
<name>A0A8D9A3Q0_9HEMI</name>
<accession>A0A8D9A3Q0</accession>
<feature type="compositionally biased region" description="Low complexity" evidence="1">
    <location>
        <begin position="55"/>
        <end position="87"/>
    </location>
</feature>
<dbReference type="EMBL" id="HBUF01551467">
    <property type="protein sequence ID" value="CAG6759023.1"/>
    <property type="molecule type" value="Transcribed_RNA"/>
</dbReference>
<reference evidence="2" key="1">
    <citation type="submission" date="2021-05" db="EMBL/GenBank/DDBJ databases">
        <authorList>
            <person name="Alioto T."/>
            <person name="Alioto T."/>
            <person name="Gomez Garrido J."/>
        </authorList>
    </citation>
    <scope>NUCLEOTIDE SEQUENCE</scope>
</reference>
<feature type="region of interest" description="Disordered" evidence="1">
    <location>
        <begin position="55"/>
        <end position="117"/>
    </location>
</feature>